<keyword evidence="4" id="KW-1185">Reference proteome</keyword>
<dbReference type="AlphaFoldDB" id="A0AAD2FQT0"/>
<dbReference type="Proteomes" id="UP001295423">
    <property type="component" value="Unassembled WGS sequence"/>
</dbReference>
<dbReference type="GO" id="GO:0006303">
    <property type="term" value="P:double-strand break repair via nonhomologous end joining"/>
    <property type="evidence" value="ECO:0007669"/>
    <property type="project" value="TreeGrafter"/>
</dbReference>
<dbReference type="PANTHER" id="PTHR45997">
    <property type="entry name" value="DNA LIGASE 4"/>
    <property type="match status" value="1"/>
</dbReference>
<organism evidence="3 4">
    <name type="scientific">Cylindrotheca closterium</name>
    <dbReference type="NCBI Taxonomy" id="2856"/>
    <lineage>
        <taxon>Eukaryota</taxon>
        <taxon>Sar</taxon>
        <taxon>Stramenopiles</taxon>
        <taxon>Ochrophyta</taxon>
        <taxon>Bacillariophyta</taxon>
        <taxon>Bacillariophyceae</taxon>
        <taxon>Bacillariophycidae</taxon>
        <taxon>Bacillariales</taxon>
        <taxon>Bacillariaceae</taxon>
        <taxon>Cylindrotheca</taxon>
    </lineage>
</organism>
<dbReference type="GO" id="GO:0006297">
    <property type="term" value="P:nucleotide-excision repair, DNA gap filling"/>
    <property type="evidence" value="ECO:0007669"/>
    <property type="project" value="TreeGrafter"/>
</dbReference>
<dbReference type="GO" id="GO:0006310">
    <property type="term" value="P:DNA recombination"/>
    <property type="evidence" value="ECO:0007669"/>
    <property type="project" value="InterPro"/>
</dbReference>
<dbReference type="Pfam" id="PF04675">
    <property type="entry name" value="DNA_ligase_A_N"/>
    <property type="match status" value="1"/>
</dbReference>
<dbReference type="Gene3D" id="1.10.3260.10">
    <property type="entry name" value="DNA ligase, ATP-dependent, N-terminal domain"/>
    <property type="match status" value="1"/>
</dbReference>
<dbReference type="InterPro" id="IPR036599">
    <property type="entry name" value="DNA_ligase_N_sf"/>
</dbReference>
<proteinExistence type="predicted"/>
<feature type="domain" description="DNA ligase ATP-dependent N-terminal" evidence="2">
    <location>
        <begin position="45"/>
        <end position="258"/>
    </location>
</feature>
<dbReference type="EMBL" id="CAKOGP040001758">
    <property type="protein sequence ID" value="CAJ1949632.1"/>
    <property type="molecule type" value="Genomic_DNA"/>
</dbReference>
<name>A0AAD2FQT0_9STRA</name>
<dbReference type="PANTHER" id="PTHR45997:SF1">
    <property type="entry name" value="DNA LIGASE 4"/>
    <property type="match status" value="1"/>
</dbReference>
<reference evidence="3" key="1">
    <citation type="submission" date="2023-08" db="EMBL/GenBank/DDBJ databases">
        <authorList>
            <person name="Audoor S."/>
            <person name="Bilcke G."/>
        </authorList>
    </citation>
    <scope>NUCLEOTIDE SEQUENCE</scope>
</reference>
<sequence length="285" mass="32657">MFHIKHYKEYLYQDEPLAQNYAVDKHVYGASIVQQDCCIMNNLSFYNTCATMESVWKAQSGKLGLKVECLLPNDLVNIAKQECESLYPLLRLYCPEKDNDRKYNVDENVIAQAYCDALGLEELGGIVNLKEWRDLAKMLHNFTDAEICSSDVVGDLSLVVEHVMDERTNYTQSKLRLGDINGLLDEFAALNPKERHHQYKSRGNKENITPNAKPNLAEWFRKVIYQEKLSPMEHKWLVRIIIKKPDFGIQSTSILRAVSPYANGLLAADGNLKRMCDKLAGPYFE</sequence>
<accession>A0AAD2FQT0</accession>
<dbReference type="GO" id="GO:0005524">
    <property type="term" value="F:ATP binding"/>
    <property type="evidence" value="ECO:0007669"/>
    <property type="project" value="InterPro"/>
</dbReference>
<evidence type="ECO:0000313" key="3">
    <source>
        <dbReference type="EMBL" id="CAJ1949632.1"/>
    </source>
</evidence>
<evidence type="ECO:0000259" key="2">
    <source>
        <dbReference type="Pfam" id="PF04675"/>
    </source>
</evidence>
<dbReference type="GO" id="GO:0032807">
    <property type="term" value="C:DNA ligase IV complex"/>
    <property type="evidence" value="ECO:0007669"/>
    <property type="project" value="TreeGrafter"/>
</dbReference>
<dbReference type="InterPro" id="IPR029710">
    <property type="entry name" value="LIG4"/>
</dbReference>
<dbReference type="GO" id="GO:0003910">
    <property type="term" value="F:DNA ligase (ATP) activity"/>
    <property type="evidence" value="ECO:0007669"/>
    <property type="project" value="InterPro"/>
</dbReference>
<dbReference type="GO" id="GO:0003677">
    <property type="term" value="F:DNA binding"/>
    <property type="evidence" value="ECO:0007669"/>
    <property type="project" value="InterPro"/>
</dbReference>
<comment type="caution">
    <text evidence="3">The sequence shown here is derived from an EMBL/GenBank/DDBJ whole genome shotgun (WGS) entry which is preliminary data.</text>
</comment>
<gene>
    <name evidence="3" type="ORF">CYCCA115_LOCUS12194</name>
</gene>
<protein>
    <recommendedName>
        <fullName evidence="2">DNA ligase ATP-dependent N-terminal domain-containing protein</fullName>
    </recommendedName>
</protein>
<dbReference type="InterPro" id="IPR012308">
    <property type="entry name" value="DNA_ligase_ATP-dep_N"/>
</dbReference>
<evidence type="ECO:0000313" key="4">
    <source>
        <dbReference type="Proteomes" id="UP001295423"/>
    </source>
</evidence>
<keyword evidence="1" id="KW-0436">Ligase</keyword>
<evidence type="ECO:0000256" key="1">
    <source>
        <dbReference type="ARBA" id="ARBA00022598"/>
    </source>
</evidence>